<sequence>MPWQWLPEFVIQRGDGNTSYTSTRGKLSDPYDLITEHGRVMSLTSADKHLLEVTVVCKGIPKKFRGFRDGVPLHFVLKSTLSQLGIKPEDEKIKLNCSLQEVEVHVKLRALSPLAVVALSNIRVGAHIGKLFAAEGVRRVRETAYVDRLLNMMNCGGELLLKYNGSSGSSFDVRLVGGRAVVFLPLRNGASVYGDDVHGFIPTIGMALKEGVKCKYLLRLHQRHCEGMPRVARPGEMLIVCGYSLCMRTMFARVVEELLPKGLKLIGPGILEPSPCGVTEPQDIAFAFYGDSTEELTHIPMEFFTLESYREHVPYALRKTLKQRCESKKDVLRAFKTMPRAKMCCCTFITKGGQFNELEQNDWVTAEPTDISYRDHDTPEQRHELAQQNIYQQCEYGILSAIAAGDITSEGVLLTRNLPSPSLKSLVLSCSVAQRVRAIYFSRASGRHGNFFSQDDHAFLTDLDTFGIDVFFVDMKRETILQYVRRPDRDVGVFAPTEKRREYLLATFFGVYGSNLVEGTFEDELHYLFKGLLKLKEECKHPQLNPKTSLALVTGGGPGAMEVGNRVAKNLGILSCGMLVDFASLSGKPGATINEQVQNPYVEAFMTYRWNKLVERQSDFNLDFPIFLMGGIGTDFEYALEEVRRKVGAVAPTPIILFGSREHFESKITGRYQANLQNGTIRGSEWISNVPWVVGTGREALEIYVQYFSGRLPVGPGNPSNELGFVIAAEYLANNPS</sequence>
<dbReference type="SUPFAM" id="SSF102405">
    <property type="entry name" value="MCP/YpsA-like"/>
    <property type="match status" value="1"/>
</dbReference>
<protein>
    <submittedName>
        <fullName evidence="1">Uncharacterized protein</fullName>
    </submittedName>
</protein>
<accession>A0A3L6KQV8</accession>
<comment type="caution">
    <text evidence="1">The sequence shown here is derived from an EMBL/GenBank/DDBJ whole genome shotgun (WGS) entry which is preliminary data.</text>
</comment>
<dbReference type="Gene3D" id="3.40.50.450">
    <property type="match status" value="1"/>
</dbReference>
<reference evidence="1 2" key="1">
    <citation type="submission" date="2018-09" db="EMBL/GenBank/DDBJ databases">
        <title>whole genome sequence of T. equiperdum IVM-t1 strain.</title>
        <authorList>
            <person name="Suganuma K."/>
        </authorList>
    </citation>
    <scope>NUCLEOTIDE SEQUENCE [LARGE SCALE GENOMIC DNA]</scope>
    <source>
        <strain evidence="1 2">IVM-t1</strain>
    </source>
</reference>
<name>A0A3L6KQV8_9TRYP</name>
<evidence type="ECO:0000313" key="2">
    <source>
        <dbReference type="Proteomes" id="UP000266743"/>
    </source>
</evidence>
<evidence type="ECO:0000313" key="1">
    <source>
        <dbReference type="EMBL" id="RHW66963.1"/>
    </source>
</evidence>
<organism evidence="1 2">
    <name type="scientific">Trypanosoma brucei equiperdum</name>
    <dbReference type="NCBI Taxonomy" id="630700"/>
    <lineage>
        <taxon>Eukaryota</taxon>
        <taxon>Discoba</taxon>
        <taxon>Euglenozoa</taxon>
        <taxon>Kinetoplastea</taxon>
        <taxon>Metakinetoplastina</taxon>
        <taxon>Trypanosomatida</taxon>
        <taxon>Trypanosomatidae</taxon>
        <taxon>Trypanosoma</taxon>
    </lineage>
</organism>
<dbReference type="Proteomes" id="UP000266743">
    <property type="component" value="Unassembled WGS sequence"/>
</dbReference>
<proteinExistence type="predicted"/>
<dbReference type="AlphaFoldDB" id="A0A3L6KQV8"/>
<gene>
    <name evidence="1" type="ORF">DPX39_000068100</name>
</gene>
<dbReference type="EMBL" id="QSBY01000017">
    <property type="protein sequence ID" value="RHW66963.1"/>
    <property type="molecule type" value="Genomic_DNA"/>
</dbReference>